<dbReference type="EMBL" id="JAKOGI010000406">
    <property type="protein sequence ID" value="KAJ8435543.1"/>
    <property type="molecule type" value="Genomic_DNA"/>
</dbReference>
<accession>A0A9Q1K340</accession>
<reference evidence="1" key="1">
    <citation type="submission" date="2022-04" db="EMBL/GenBank/DDBJ databases">
        <title>Carnegiea gigantea Genome sequencing and assembly v2.</title>
        <authorList>
            <person name="Copetti D."/>
            <person name="Sanderson M.J."/>
            <person name="Burquez A."/>
            <person name="Wojciechowski M.F."/>
        </authorList>
    </citation>
    <scope>NUCLEOTIDE SEQUENCE</scope>
    <source>
        <strain evidence="1">SGP5-SGP5p</strain>
        <tissue evidence="1">Aerial part</tissue>
    </source>
</reference>
<protein>
    <submittedName>
        <fullName evidence="1">Uncharacterized protein</fullName>
    </submittedName>
</protein>
<evidence type="ECO:0000313" key="2">
    <source>
        <dbReference type="Proteomes" id="UP001153076"/>
    </source>
</evidence>
<dbReference type="AlphaFoldDB" id="A0A9Q1K340"/>
<keyword evidence="2" id="KW-1185">Reference proteome</keyword>
<name>A0A9Q1K340_9CARY</name>
<evidence type="ECO:0000313" key="1">
    <source>
        <dbReference type="EMBL" id="KAJ8435543.1"/>
    </source>
</evidence>
<comment type="caution">
    <text evidence="1">The sequence shown here is derived from an EMBL/GenBank/DDBJ whole genome shotgun (WGS) entry which is preliminary data.</text>
</comment>
<gene>
    <name evidence="1" type="ORF">Cgig2_034114</name>
</gene>
<proteinExistence type="predicted"/>
<dbReference type="Proteomes" id="UP001153076">
    <property type="component" value="Unassembled WGS sequence"/>
</dbReference>
<organism evidence="1 2">
    <name type="scientific">Carnegiea gigantea</name>
    <dbReference type="NCBI Taxonomy" id="171969"/>
    <lineage>
        <taxon>Eukaryota</taxon>
        <taxon>Viridiplantae</taxon>
        <taxon>Streptophyta</taxon>
        <taxon>Embryophyta</taxon>
        <taxon>Tracheophyta</taxon>
        <taxon>Spermatophyta</taxon>
        <taxon>Magnoliopsida</taxon>
        <taxon>eudicotyledons</taxon>
        <taxon>Gunneridae</taxon>
        <taxon>Pentapetalae</taxon>
        <taxon>Caryophyllales</taxon>
        <taxon>Cactineae</taxon>
        <taxon>Cactaceae</taxon>
        <taxon>Cactoideae</taxon>
        <taxon>Echinocereeae</taxon>
        <taxon>Carnegiea</taxon>
    </lineage>
</organism>
<sequence length="197" mass="22118">MGDLRMFLKGNDEHGYDHGVVYEKSDRDRDNIVQEGRKGAGLKSSSPQPGNGLDIVRNYGICLGLYSYWVVSCDPTPPLSSMFTEQKTNVHHSKPYSVTSKPIGNLPCLPIRKLMFTVVSHAPQPVNTWITGRLQPWVFVMYSYWLLSCGHNLTPALNLMLKFCMFSAGRSPHSFIDERIDFNCGKPFSATDKPMGN</sequence>